<proteinExistence type="predicted"/>
<accession>A0A5N5T250</accession>
<protein>
    <submittedName>
        <fullName evidence="1">Uncharacterized protein</fullName>
    </submittedName>
</protein>
<name>A0A5N5T250_9CRUS</name>
<evidence type="ECO:0000313" key="2">
    <source>
        <dbReference type="Proteomes" id="UP000326759"/>
    </source>
</evidence>
<dbReference type="Proteomes" id="UP000326759">
    <property type="component" value="Unassembled WGS sequence"/>
</dbReference>
<gene>
    <name evidence="1" type="ORF">Anas_07116</name>
</gene>
<dbReference type="AlphaFoldDB" id="A0A5N5T250"/>
<comment type="caution">
    <text evidence="1">The sequence shown here is derived from an EMBL/GenBank/DDBJ whole genome shotgun (WGS) entry which is preliminary data.</text>
</comment>
<dbReference type="EMBL" id="SEYY01013599">
    <property type="protein sequence ID" value="KAB7500571.1"/>
    <property type="molecule type" value="Genomic_DNA"/>
</dbReference>
<feature type="non-terminal residue" evidence="1">
    <location>
        <position position="1"/>
    </location>
</feature>
<evidence type="ECO:0000313" key="1">
    <source>
        <dbReference type="EMBL" id="KAB7500571.1"/>
    </source>
</evidence>
<organism evidence="1 2">
    <name type="scientific">Armadillidium nasatum</name>
    <dbReference type="NCBI Taxonomy" id="96803"/>
    <lineage>
        <taxon>Eukaryota</taxon>
        <taxon>Metazoa</taxon>
        <taxon>Ecdysozoa</taxon>
        <taxon>Arthropoda</taxon>
        <taxon>Crustacea</taxon>
        <taxon>Multicrustacea</taxon>
        <taxon>Malacostraca</taxon>
        <taxon>Eumalacostraca</taxon>
        <taxon>Peracarida</taxon>
        <taxon>Isopoda</taxon>
        <taxon>Oniscidea</taxon>
        <taxon>Crinocheta</taxon>
        <taxon>Armadillidiidae</taxon>
        <taxon>Armadillidium</taxon>
    </lineage>
</organism>
<keyword evidence="2" id="KW-1185">Reference proteome</keyword>
<reference evidence="1 2" key="1">
    <citation type="journal article" date="2019" name="PLoS Biol.">
        <title>Sex chromosomes control vertical transmission of feminizing Wolbachia symbionts in an isopod.</title>
        <authorList>
            <person name="Becking T."/>
            <person name="Chebbi M.A."/>
            <person name="Giraud I."/>
            <person name="Moumen B."/>
            <person name="Laverre T."/>
            <person name="Caubet Y."/>
            <person name="Peccoud J."/>
            <person name="Gilbert C."/>
            <person name="Cordaux R."/>
        </authorList>
    </citation>
    <scope>NUCLEOTIDE SEQUENCE [LARGE SCALE GENOMIC DNA]</scope>
    <source>
        <strain evidence="1">ANa2</strain>
        <tissue evidence="1">Whole body excluding digestive tract and cuticle</tissue>
    </source>
</reference>
<sequence length="154" mass="18037">LNKRYYKILATKNIKIPYVTSKQVNWFEVYSDKSAFDFEVSIGGTRLQICKEETEKSDFFSVIKDCKHIPITLFSQDIIYKIFMGPQVFDDMDALKYNGSTFSEIIIHNRGETDFYVRTFIEPECNAPPISFLKRKDQQVFLKKVLLLPSLIKQ</sequence>